<dbReference type="PIRSF" id="PIRSF002457">
    <property type="entry name" value="DASS"/>
    <property type="match status" value="1"/>
</dbReference>
<protein>
    <recommendedName>
        <fullName evidence="4">Sodium-dependent dicarboxylate transporter SdcS</fullName>
    </recommendedName>
    <alternativeName>
        <fullName evidence="8">Na(+)/dicarboxylate symporter</fullName>
    </alternativeName>
</protein>
<dbReference type="HOGENOM" id="CLU_005170_0_1_9"/>
<keyword evidence="11" id="KW-1185">Reference proteome</keyword>
<accession>B8D0P1</accession>
<keyword evidence="7 9" id="KW-0472">Membrane</keyword>
<evidence type="ECO:0000256" key="8">
    <source>
        <dbReference type="ARBA" id="ARBA00031174"/>
    </source>
</evidence>
<dbReference type="InterPro" id="IPR030676">
    <property type="entry name" value="CitT-rel"/>
</dbReference>
<comment type="subcellular location">
    <subcellularLocation>
        <location evidence="1">Membrane</location>
        <topology evidence="1">Multi-pass membrane protein</topology>
    </subcellularLocation>
</comment>
<gene>
    <name evidence="10" type="ordered locus">Hore_22320</name>
</gene>
<evidence type="ECO:0000256" key="1">
    <source>
        <dbReference type="ARBA" id="ARBA00004141"/>
    </source>
</evidence>
<feature type="transmembrane region" description="Helical" evidence="9">
    <location>
        <begin position="284"/>
        <end position="301"/>
    </location>
</feature>
<dbReference type="GO" id="GO:0022857">
    <property type="term" value="F:transmembrane transporter activity"/>
    <property type="evidence" value="ECO:0007669"/>
    <property type="project" value="InterPro"/>
</dbReference>
<evidence type="ECO:0000256" key="9">
    <source>
        <dbReference type="SAM" id="Phobius"/>
    </source>
</evidence>
<dbReference type="PANTHER" id="PTHR10283:SF82">
    <property type="entry name" value="SOLUTE CARRIER FAMILY 13 MEMBER 2"/>
    <property type="match status" value="1"/>
</dbReference>
<feature type="transmembrane region" description="Helical" evidence="9">
    <location>
        <begin position="429"/>
        <end position="452"/>
    </location>
</feature>
<dbReference type="Pfam" id="PF00939">
    <property type="entry name" value="Na_sulph_symp"/>
    <property type="match status" value="1"/>
</dbReference>
<dbReference type="OrthoDB" id="37272at2"/>
<feature type="transmembrane region" description="Helical" evidence="9">
    <location>
        <begin position="34"/>
        <end position="63"/>
    </location>
</feature>
<evidence type="ECO:0000256" key="5">
    <source>
        <dbReference type="ARBA" id="ARBA00022692"/>
    </source>
</evidence>
<dbReference type="Proteomes" id="UP000000719">
    <property type="component" value="Chromosome"/>
</dbReference>
<dbReference type="STRING" id="373903.Hore_22320"/>
<name>B8D0P1_HALOH</name>
<evidence type="ECO:0000313" key="10">
    <source>
        <dbReference type="EMBL" id="ACL70977.1"/>
    </source>
</evidence>
<dbReference type="InterPro" id="IPR001898">
    <property type="entry name" value="SLC13A/DASS"/>
</dbReference>
<sequence>MRLKRIIVVCGLIISLFLLLIPPPAGLTVSGKNAFAIFIISLTLWVTNIIPLAMTSLLGMALIPLLGVMDVEESFSLFGNKAIFFILGALILAAGIQKTGLGVRIAYRILLFFDGSANNLIGGILTTAALLSCIMPEHAVAALLFPIVIQISRSLNLKPMESQLGKALFLSLAWGAVIGGITTYLGGARNLLAVDILQKNYHISIGFVNWILMALPIPIIILILAYFTITYFFKPEITDSVEAKKKLEKIMGNQGQLSKSEKKLIAVLIMVILMWLLLSSRVDIAITALLGGVAIFVLDIVKWKDIVDYVNWGVIFMYGGAIVVASSLSITGAAAWLSSTIFSSISVSPFIFIAVITLVTKLLTEGISNVAAVAIILPLAFSWGEISQINPIATTLAVALSGGLAFCLPMGTPPNAIAFSAGYYRISDVLKVGVILNIISWVVVLLISKFYWPLLGINL</sequence>
<evidence type="ECO:0000256" key="2">
    <source>
        <dbReference type="ARBA" id="ARBA00006772"/>
    </source>
</evidence>
<evidence type="ECO:0000256" key="4">
    <source>
        <dbReference type="ARBA" id="ARBA00020150"/>
    </source>
</evidence>
<feature type="transmembrane region" description="Helical" evidence="9">
    <location>
        <begin position="167"/>
        <end position="187"/>
    </location>
</feature>
<feature type="transmembrane region" description="Helical" evidence="9">
    <location>
        <begin position="263"/>
        <end position="278"/>
    </location>
</feature>
<organism evidence="10 11">
    <name type="scientific">Halothermothrix orenii (strain H 168 / OCM 544 / DSM 9562)</name>
    <dbReference type="NCBI Taxonomy" id="373903"/>
    <lineage>
        <taxon>Bacteria</taxon>
        <taxon>Bacillati</taxon>
        <taxon>Bacillota</taxon>
        <taxon>Clostridia</taxon>
        <taxon>Halanaerobiales</taxon>
        <taxon>Halothermotrichaceae</taxon>
        <taxon>Halothermothrix</taxon>
    </lineage>
</organism>
<comment type="similarity">
    <text evidence="3">Belongs to the SLC13A/DASS transporter (TC 2.A.47) family. DIT1 subfamily.</text>
</comment>
<evidence type="ECO:0000313" key="11">
    <source>
        <dbReference type="Proteomes" id="UP000000719"/>
    </source>
</evidence>
<dbReference type="eggNOG" id="COG1055">
    <property type="taxonomic scope" value="Bacteria"/>
</dbReference>
<reference evidence="10 11" key="1">
    <citation type="journal article" date="2009" name="PLoS ONE">
        <title>Genome analysis of the anaerobic thermohalophilic bacterium Halothermothrix orenii.</title>
        <authorList>
            <person name="Mavromatis K."/>
            <person name="Ivanova N."/>
            <person name="Anderson I."/>
            <person name="Lykidis A."/>
            <person name="Hooper S.D."/>
            <person name="Sun H."/>
            <person name="Kunin V."/>
            <person name="Lapidus A."/>
            <person name="Hugenholtz P."/>
            <person name="Patel B."/>
            <person name="Kyrpides N.C."/>
        </authorList>
    </citation>
    <scope>NUCLEOTIDE SEQUENCE [LARGE SCALE GENOMIC DNA]</scope>
    <source>
        <strain evidence="11">H 168 / OCM 544 / DSM 9562</strain>
    </source>
</reference>
<dbReference type="NCBIfam" id="TIGR00785">
    <property type="entry name" value="dass"/>
    <property type="match status" value="1"/>
</dbReference>
<feature type="transmembrane region" description="Helical" evidence="9">
    <location>
        <begin position="341"/>
        <end position="359"/>
    </location>
</feature>
<feature type="transmembrane region" description="Helical" evidence="9">
    <location>
        <begin position="366"/>
        <end position="383"/>
    </location>
</feature>
<feature type="transmembrane region" description="Helical" evidence="9">
    <location>
        <begin position="6"/>
        <end position="22"/>
    </location>
</feature>
<evidence type="ECO:0000256" key="3">
    <source>
        <dbReference type="ARBA" id="ARBA00007349"/>
    </source>
</evidence>
<feature type="transmembrane region" description="Helical" evidence="9">
    <location>
        <begin position="313"/>
        <end position="335"/>
    </location>
</feature>
<feature type="transmembrane region" description="Helical" evidence="9">
    <location>
        <begin position="207"/>
        <end position="233"/>
    </location>
</feature>
<dbReference type="RefSeq" id="WP_015923946.1">
    <property type="nucleotide sequence ID" value="NC_011899.1"/>
</dbReference>
<dbReference type="GO" id="GO:0016020">
    <property type="term" value="C:membrane"/>
    <property type="evidence" value="ECO:0007669"/>
    <property type="project" value="UniProtKB-SubCell"/>
</dbReference>
<evidence type="ECO:0000256" key="6">
    <source>
        <dbReference type="ARBA" id="ARBA00022989"/>
    </source>
</evidence>
<evidence type="ECO:0000256" key="7">
    <source>
        <dbReference type="ARBA" id="ARBA00023136"/>
    </source>
</evidence>
<feature type="transmembrane region" description="Helical" evidence="9">
    <location>
        <begin position="75"/>
        <end position="97"/>
    </location>
</feature>
<dbReference type="EMBL" id="CP001098">
    <property type="protein sequence ID" value="ACL70977.1"/>
    <property type="molecule type" value="Genomic_DNA"/>
</dbReference>
<feature type="transmembrane region" description="Helical" evidence="9">
    <location>
        <begin position="389"/>
        <end position="408"/>
    </location>
</feature>
<keyword evidence="5 9" id="KW-0812">Transmembrane</keyword>
<comment type="similarity">
    <text evidence="2">Belongs to the SLC13A/DASS transporter (TC 2.A.47) family. NADC subfamily.</text>
</comment>
<dbReference type="PANTHER" id="PTHR10283">
    <property type="entry name" value="SOLUTE CARRIER FAMILY 13 MEMBER"/>
    <property type="match status" value="1"/>
</dbReference>
<keyword evidence="6 9" id="KW-1133">Transmembrane helix</keyword>
<dbReference type="AlphaFoldDB" id="B8D0P1"/>
<dbReference type="KEGG" id="hor:Hore_22320"/>
<proteinExistence type="inferred from homology"/>